<keyword evidence="4" id="KW-1185">Reference proteome</keyword>
<evidence type="ECO:0000313" key="4">
    <source>
        <dbReference type="Proteomes" id="UP001642483"/>
    </source>
</evidence>
<dbReference type="EMBL" id="CAWYQH010000079">
    <property type="protein sequence ID" value="CAK8681499.1"/>
    <property type="molecule type" value="Genomic_DNA"/>
</dbReference>
<dbReference type="Pfam" id="PF04388">
    <property type="entry name" value="Hamartin"/>
    <property type="match status" value="2"/>
</dbReference>
<evidence type="ECO:0000256" key="1">
    <source>
        <dbReference type="SAM" id="Coils"/>
    </source>
</evidence>
<sequence length="981" mass="109730">MANTSASLAVGSGGHLDMAEIFQLLESSDLSVLDETVALVRDNLGSITEPWLLNGLVDYYIQSGNLLARNLLCMVRQQQYKALMNKIDDYLQKVATRLKALSLLGYIVRSEPIWAHHIISTKTFQSVIKCLQVDTDLPTITSALYVTVTLLPKVASQVPSFLNGLCAIYVRLVAWHTIKPVGADGINLLHLHAAVYALFLCLYGMYPCFFTKYLQQHFQVASTSNKASNLTEKEKETVFENSVKPMLDQVRLHPRLICDSSDVELSSEKWRKLESQDIIADISKVTLDATENSGLLQTTENTETEEPVSFRPCGKKNLMNLKCKIARADSDNMSSGQSLASPLTGQEFIWSPSVAIGLSTPPQSRGISPTPYSNQLDSSQLTARFQALQVATDLSSVDAESSNRPFSLNMTSNDGFVPNSLSQQSPPLRDSDNKRNHRSGGRVEEFSPTVSGGPALIFDEPLSNPNKNVETLELTKFPKMVEIVSGTGNPEQDACDKESHQNPLPLTTQLLSSGQNIDDAFVHITCAPGQDPIREFTPGLQPSEDYQTTINKPTETSEFIPEGSTSAQKLLNLSSGDRYIEKSPNELLDLHIQLIVEAYTRCRDKVPISGNKDPEWQQGTDGPTGHSSSAEMMYLRSEVLQMHCAMLYERHRREQHALRARKLMRKVYDTTALEEKNKILVFQLQEKIDEMEDRRITEKEFREKVKQQIEAHGVEMEILRAELKEIKSKNEDLEKDKMKLEQEKKSLGDECGSLKDEVAKLGSKLFALEQQLKKNNFESDKAGKLELELTELQTHLFESRIANGLLEDELKQVKGNSKARAMEAKLLSEAYERDLEALKTTSLRDKTLLEVVTAKADQLESELQRKDLLLAEQKKYLENVKSLARGQIQAMEAKYSAQKHISQRLEIQVLELFNKLSLIEGEMAVRERTHLSSGPRSIQPVSALQSHGQHQHILGSSPQLSPPIRDSPLADSGLWSRQNNG</sequence>
<protein>
    <recommendedName>
        <fullName evidence="5">Hamartin</fullName>
    </recommendedName>
</protein>
<keyword evidence="1" id="KW-0175">Coiled coil</keyword>
<feature type="region of interest" description="Disordered" evidence="2">
    <location>
        <begin position="609"/>
        <end position="628"/>
    </location>
</feature>
<feature type="compositionally biased region" description="Polar residues" evidence="2">
    <location>
        <begin position="396"/>
        <end position="426"/>
    </location>
</feature>
<feature type="region of interest" description="Disordered" evidence="2">
    <location>
        <begin position="930"/>
        <end position="981"/>
    </location>
</feature>
<dbReference type="PANTHER" id="PTHR15154">
    <property type="entry name" value="HAMARTIN"/>
    <property type="match status" value="1"/>
</dbReference>
<dbReference type="InterPro" id="IPR007483">
    <property type="entry name" value="Hamartin"/>
</dbReference>
<feature type="compositionally biased region" description="Polar residues" evidence="2">
    <location>
        <begin position="931"/>
        <end position="959"/>
    </location>
</feature>
<comment type="caution">
    <text evidence="3">The sequence shown here is derived from an EMBL/GenBank/DDBJ whole genome shotgun (WGS) entry which is preliminary data.</text>
</comment>
<feature type="compositionally biased region" description="Polar residues" evidence="2">
    <location>
        <begin position="617"/>
        <end position="628"/>
    </location>
</feature>
<evidence type="ECO:0008006" key="5">
    <source>
        <dbReference type="Google" id="ProtNLM"/>
    </source>
</evidence>
<dbReference type="Proteomes" id="UP001642483">
    <property type="component" value="Unassembled WGS sequence"/>
</dbReference>
<accession>A0ABP0FSK9</accession>
<evidence type="ECO:0000256" key="2">
    <source>
        <dbReference type="SAM" id="MobiDB-lite"/>
    </source>
</evidence>
<evidence type="ECO:0000313" key="3">
    <source>
        <dbReference type="EMBL" id="CAK8681499.1"/>
    </source>
</evidence>
<dbReference type="PANTHER" id="PTHR15154:SF2">
    <property type="entry name" value="HAMARTIN"/>
    <property type="match status" value="1"/>
</dbReference>
<feature type="region of interest" description="Disordered" evidence="2">
    <location>
        <begin position="396"/>
        <end position="462"/>
    </location>
</feature>
<feature type="coiled-coil region" evidence="1">
    <location>
        <begin position="821"/>
        <end position="869"/>
    </location>
</feature>
<reference evidence="3 4" key="1">
    <citation type="submission" date="2024-02" db="EMBL/GenBank/DDBJ databases">
        <authorList>
            <person name="Daric V."/>
            <person name="Darras S."/>
        </authorList>
    </citation>
    <scope>NUCLEOTIDE SEQUENCE [LARGE SCALE GENOMIC DNA]</scope>
</reference>
<feature type="coiled-coil region" evidence="1">
    <location>
        <begin position="702"/>
        <end position="757"/>
    </location>
</feature>
<name>A0ABP0FSK9_CLALP</name>
<proteinExistence type="predicted"/>
<organism evidence="3 4">
    <name type="scientific">Clavelina lepadiformis</name>
    <name type="common">Light-bulb sea squirt</name>
    <name type="synonym">Ascidia lepadiformis</name>
    <dbReference type="NCBI Taxonomy" id="159417"/>
    <lineage>
        <taxon>Eukaryota</taxon>
        <taxon>Metazoa</taxon>
        <taxon>Chordata</taxon>
        <taxon>Tunicata</taxon>
        <taxon>Ascidiacea</taxon>
        <taxon>Aplousobranchia</taxon>
        <taxon>Clavelinidae</taxon>
        <taxon>Clavelina</taxon>
    </lineage>
</organism>
<gene>
    <name evidence="3" type="ORF">CVLEPA_LOCUS11695</name>
</gene>